<feature type="transmembrane region" description="Helical" evidence="2">
    <location>
        <begin position="186"/>
        <end position="205"/>
    </location>
</feature>
<dbReference type="STRING" id="310780.SAMN05216267_1006162"/>
<feature type="transmembrane region" description="Helical" evidence="2">
    <location>
        <begin position="39"/>
        <end position="57"/>
    </location>
</feature>
<organism evidence="3 4">
    <name type="scientific">Actinacidiphila rubida</name>
    <dbReference type="NCBI Taxonomy" id="310780"/>
    <lineage>
        <taxon>Bacteria</taxon>
        <taxon>Bacillati</taxon>
        <taxon>Actinomycetota</taxon>
        <taxon>Actinomycetes</taxon>
        <taxon>Kitasatosporales</taxon>
        <taxon>Streptomycetaceae</taxon>
        <taxon>Actinacidiphila</taxon>
    </lineage>
</organism>
<evidence type="ECO:0000313" key="3">
    <source>
        <dbReference type="EMBL" id="SEN53623.1"/>
    </source>
</evidence>
<evidence type="ECO:0000256" key="2">
    <source>
        <dbReference type="SAM" id="Phobius"/>
    </source>
</evidence>
<dbReference type="RefSeq" id="WP_075016510.1">
    <property type="nucleotide sequence ID" value="NZ_FODD01000006.1"/>
</dbReference>
<evidence type="ECO:0000256" key="1">
    <source>
        <dbReference type="SAM" id="MobiDB-lite"/>
    </source>
</evidence>
<feature type="transmembrane region" description="Helical" evidence="2">
    <location>
        <begin position="246"/>
        <end position="265"/>
    </location>
</feature>
<feature type="transmembrane region" description="Helical" evidence="2">
    <location>
        <begin position="308"/>
        <end position="331"/>
    </location>
</feature>
<reference evidence="3 4" key="1">
    <citation type="submission" date="2016-10" db="EMBL/GenBank/DDBJ databases">
        <authorList>
            <person name="de Groot N.N."/>
        </authorList>
    </citation>
    <scope>NUCLEOTIDE SEQUENCE [LARGE SCALE GENOMIC DNA]</scope>
    <source>
        <strain evidence="3 4">CGMCC 4.2026</strain>
    </source>
</reference>
<sequence>MGQTMQPGWGYAGQGAAGGAAGGTAGGTAGGRLSPGARVTGVLICAVLLGVELAWVVRDVRAAGVHDTVWMWLALRNPAERGPFPATGGLDVVLVAALAGALIAGRRLASCWAFLAAGLFALVFRVPGLWVFTARWSKGTPLHDRALSTAVAFTVGGAALVLVALLGRQPADAAPAGAAPRDAEPAPPGAAAGIVAGLALVAVALETAGWQVFYLHQYGGRDYPPHLYKHLVTGEGTLSSLLAPPFAYAAWLTAVLAVVCAVLAFRRAPAARPLGLALGLLVLFDGVIDLCSWHAAHLLFKTRDVPTSLVAEQVFAVFDIAAGLLVLVLLAQRGTVRPGTPAGPAWPPRQPPAWQAAGGQRPAWGSPYQQPPLPPGYQVPHQSPGAGGFGPPPELPPNLPPGTPPPPAGPPATPPPGPGAPPRDWPSDSR</sequence>
<feature type="compositionally biased region" description="Low complexity" evidence="1">
    <location>
        <begin position="352"/>
        <end position="368"/>
    </location>
</feature>
<evidence type="ECO:0000313" key="4">
    <source>
        <dbReference type="Proteomes" id="UP000181951"/>
    </source>
</evidence>
<name>A0A1H8HBM2_9ACTN</name>
<keyword evidence="4" id="KW-1185">Reference proteome</keyword>
<dbReference type="EMBL" id="FODD01000006">
    <property type="protein sequence ID" value="SEN53623.1"/>
    <property type="molecule type" value="Genomic_DNA"/>
</dbReference>
<keyword evidence="2" id="KW-1133">Transmembrane helix</keyword>
<keyword evidence="2" id="KW-0812">Transmembrane</keyword>
<feature type="transmembrane region" description="Helical" evidence="2">
    <location>
        <begin position="146"/>
        <end position="166"/>
    </location>
</feature>
<gene>
    <name evidence="3" type="ORF">SAMN05216267_1006162</name>
</gene>
<accession>A0A1H8HBM2</accession>
<feature type="region of interest" description="Disordered" evidence="1">
    <location>
        <begin position="340"/>
        <end position="430"/>
    </location>
</feature>
<proteinExistence type="predicted"/>
<feature type="compositionally biased region" description="Pro residues" evidence="1">
    <location>
        <begin position="390"/>
        <end position="424"/>
    </location>
</feature>
<dbReference type="AlphaFoldDB" id="A0A1H8HBM2"/>
<keyword evidence="2" id="KW-0472">Membrane</keyword>
<feature type="transmembrane region" description="Helical" evidence="2">
    <location>
        <begin position="277"/>
        <end position="296"/>
    </location>
</feature>
<protein>
    <submittedName>
        <fullName evidence="3">Uncharacterized protein</fullName>
    </submittedName>
</protein>
<dbReference type="Proteomes" id="UP000181951">
    <property type="component" value="Unassembled WGS sequence"/>
</dbReference>
<dbReference type="OrthoDB" id="4335248at2"/>
<feature type="transmembrane region" description="Helical" evidence="2">
    <location>
        <begin position="111"/>
        <end position="134"/>
    </location>
</feature>
<feature type="transmembrane region" description="Helical" evidence="2">
    <location>
        <begin position="84"/>
        <end position="104"/>
    </location>
</feature>